<dbReference type="Pfam" id="PF01674">
    <property type="entry name" value="Lipase_2"/>
    <property type="match status" value="1"/>
</dbReference>
<dbReference type="InterPro" id="IPR029058">
    <property type="entry name" value="AB_hydrolase_fold"/>
</dbReference>
<dbReference type="RefSeq" id="WP_377335937.1">
    <property type="nucleotide sequence ID" value="NZ_JBHLUE010000002.1"/>
</dbReference>
<feature type="signal peptide" evidence="2">
    <location>
        <begin position="1"/>
        <end position="27"/>
    </location>
</feature>
<dbReference type="SUPFAM" id="SSF53474">
    <property type="entry name" value="alpha/beta-Hydrolases"/>
    <property type="match status" value="1"/>
</dbReference>
<feature type="chain" id="PRO_5047538425" evidence="2">
    <location>
        <begin position="28"/>
        <end position="297"/>
    </location>
</feature>
<gene>
    <name evidence="3" type="ORF">ACFFHU_04565</name>
</gene>
<dbReference type="InterPro" id="IPR002918">
    <property type="entry name" value="Lipase_EstA/Esterase_EstB"/>
</dbReference>
<accession>A0ABV6NRP7</accession>
<dbReference type="EMBL" id="JBHLUE010000002">
    <property type="protein sequence ID" value="MFC0563440.1"/>
    <property type="molecule type" value="Genomic_DNA"/>
</dbReference>
<reference evidence="3 4" key="1">
    <citation type="submission" date="2024-09" db="EMBL/GenBank/DDBJ databases">
        <authorList>
            <person name="Sun Q."/>
            <person name="Mori K."/>
        </authorList>
    </citation>
    <scope>NUCLEOTIDE SEQUENCE [LARGE SCALE GENOMIC DNA]</scope>
    <source>
        <strain evidence="3 4">TBRC 2205</strain>
    </source>
</reference>
<keyword evidence="4" id="KW-1185">Reference proteome</keyword>
<dbReference type="PANTHER" id="PTHR37946">
    <property type="entry name" value="SLL1969 PROTEIN"/>
    <property type="match status" value="1"/>
</dbReference>
<comment type="caution">
    <text evidence="3">The sequence shown here is derived from an EMBL/GenBank/DDBJ whole genome shotgun (WGS) entry which is preliminary data.</text>
</comment>
<organism evidence="3 4">
    <name type="scientific">Plantactinospora siamensis</name>
    <dbReference type="NCBI Taxonomy" id="555372"/>
    <lineage>
        <taxon>Bacteria</taxon>
        <taxon>Bacillati</taxon>
        <taxon>Actinomycetota</taxon>
        <taxon>Actinomycetes</taxon>
        <taxon>Micromonosporales</taxon>
        <taxon>Micromonosporaceae</taxon>
        <taxon>Plantactinospora</taxon>
    </lineage>
</organism>
<evidence type="ECO:0000256" key="1">
    <source>
        <dbReference type="SAM" id="MobiDB-lite"/>
    </source>
</evidence>
<evidence type="ECO:0000256" key="2">
    <source>
        <dbReference type="SAM" id="SignalP"/>
    </source>
</evidence>
<feature type="region of interest" description="Disordered" evidence="1">
    <location>
        <begin position="31"/>
        <end position="72"/>
    </location>
</feature>
<evidence type="ECO:0000313" key="4">
    <source>
        <dbReference type="Proteomes" id="UP001589894"/>
    </source>
</evidence>
<dbReference type="PANTHER" id="PTHR37946:SF1">
    <property type="entry name" value="SLL1969 PROTEIN"/>
    <property type="match status" value="1"/>
</dbReference>
<sequence length="297" mass="29722">MLLRKILISAALATATAVAIPAGGAAAANTGAGAAPATATTTTTTTTTTTHSTITAGSASATGPTSRSTSTAGSAVAAAGNPVIVVGGLSGFAAVYGPLADRLRADGYRTFVYELPELGFGDIAASATAFRGYVGRVLASTGAARVDLVAHSEGGLVSRYYLRNLGGAGSVGRYISLGTPQYGTYVANILAFLGLGSCVGIIACQQMTIGSSFLAALNSGDDTPGGVRYTTIRTAQDELVRPTPNAALTDGATNVLVQAYCPLRVVGHVGLVLDGTTYSIVRSALRDAAIRPDCLAL</sequence>
<dbReference type="Proteomes" id="UP001589894">
    <property type="component" value="Unassembled WGS sequence"/>
</dbReference>
<evidence type="ECO:0000313" key="3">
    <source>
        <dbReference type="EMBL" id="MFC0563440.1"/>
    </source>
</evidence>
<keyword evidence="2" id="KW-0732">Signal</keyword>
<dbReference type="Gene3D" id="3.40.50.1820">
    <property type="entry name" value="alpha/beta hydrolase"/>
    <property type="match status" value="1"/>
</dbReference>
<protein>
    <submittedName>
        <fullName evidence="3">Esterase/lipase family protein</fullName>
    </submittedName>
</protein>
<name>A0ABV6NRP7_9ACTN</name>
<proteinExistence type="predicted"/>